<feature type="domain" description="Retrotransposon gag" evidence="1">
    <location>
        <begin position="2"/>
        <end position="71"/>
    </location>
</feature>
<gene>
    <name evidence="2" type="ORF">QYE76_025950</name>
</gene>
<sequence>MMTWEDFKLKFSKYHVPQGLIKKMRDEFRELKQGRMSVVEYRDRFLTLSRYAPDETDTNKKRKERFLNGLHDEMQTMLVNIPFADLEALVDSAIQMEGKLHQANENASYTVALTFFPICRAPESLGFLAGVPPKTDVSIHTSPTFREAEDDDQDADVIAKRS</sequence>
<organism evidence="2 3">
    <name type="scientific">Lolium multiflorum</name>
    <name type="common">Italian ryegrass</name>
    <name type="synonym">Lolium perenne subsp. multiflorum</name>
    <dbReference type="NCBI Taxonomy" id="4521"/>
    <lineage>
        <taxon>Eukaryota</taxon>
        <taxon>Viridiplantae</taxon>
        <taxon>Streptophyta</taxon>
        <taxon>Embryophyta</taxon>
        <taxon>Tracheophyta</taxon>
        <taxon>Spermatophyta</taxon>
        <taxon>Magnoliopsida</taxon>
        <taxon>Liliopsida</taxon>
        <taxon>Poales</taxon>
        <taxon>Poaceae</taxon>
        <taxon>BOP clade</taxon>
        <taxon>Pooideae</taxon>
        <taxon>Poodae</taxon>
        <taxon>Poeae</taxon>
        <taxon>Poeae Chloroplast Group 2 (Poeae type)</taxon>
        <taxon>Loliodinae</taxon>
        <taxon>Loliinae</taxon>
        <taxon>Lolium</taxon>
    </lineage>
</organism>
<dbReference type="AlphaFoldDB" id="A0AAD8VXH8"/>
<evidence type="ECO:0000313" key="2">
    <source>
        <dbReference type="EMBL" id="KAK1620433.1"/>
    </source>
</evidence>
<keyword evidence="3" id="KW-1185">Reference proteome</keyword>
<evidence type="ECO:0000259" key="1">
    <source>
        <dbReference type="Pfam" id="PF03732"/>
    </source>
</evidence>
<comment type="caution">
    <text evidence="2">The sequence shown here is derived from an EMBL/GenBank/DDBJ whole genome shotgun (WGS) entry which is preliminary data.</text>
</comment>
<dbReference type="Pfam" id="PF03732">
    <property type="entry name" value="Retrotrans_gag"/>
    <property type="match status" value="1"/>
</dbReference>
<dbReference type="Proteomes" id="UP001231189">
    <property type="component" value="Unassembled WGS sequence"/>
</dbReference>
<dbReference type="EMBL" id="JAUUTY010000006">
    <property type="protein sequence ID" value="KAK1620433.1"/>
    <property type="molecule type" value="Genomic_DNA"/>
</dbReference>
<name>A0AAD8VXH8_LOLMU</name>
<dbReference type="InterPro" id="IPR005162">
    <property type="entry name" value="Retrotrans_gag_dom"/>
</dbReference>
<reference evidence="2" key="1">
    <citation type="submission" date="2023-07" db="EMBL/GenBank/DDBJ databases">
        <title>A chromosome-level genome assembly of Lolium multiflorum.</title>
        <authorList>
            <person name="Chen Y."/>
            <person name="Copetti D."/>
            <person name="Kolliker R."/>
            <person name="Studer B."/>
        </authorList>
    </citation>
    <scope>NUCLEOTIDE SEQUENCE</scope>
    <source>
        <strain evidence="2">02402/16</strain>
        <tissue evidence="2">Leaf</tissue>
    </source>
</reference>
<proteinExistence type="predicted"/>
<evidence type="ECO:0000313" key="3">
    <source>
        <dbReference type="Proteomes" id="UP001231189"/>
    </source>
</evidence>
<accession>A0AAD8VXH8</accession>
<protein>
    <recommendedName>
        <fullName evidence="1">Retrotransposon gag domain-containing protein</fullName>
    </recommendedName>
</protein>